<evidence type="ECO:0000313" key="1">
    <source>
        <dbReference type="EMBL" id="KAG0434153.1"/>
    </source>
</evidence>
<name>A0AC60QM43_IXOPE</name>
<evidence type="ECO:0000313" key="2">
    <source>
        <dbReference type="Proteomes" id="UP000805193"/>
    </source>
</evidence>
<gene>
    <name evidence="1" type="ORF">HPB47_019321</name>
</gene>
<organism evidence="1 2">
    <name type="scientific">Ixodes persulcatus</name>
    <name type="common">Taiga tick</name>
    <dbReference type="NCBI Taxonomy" id="34615"/>
    <lineage>
        <taxon>Eukaryota</taxon>
        <taxon>Metazoa</taxon>
        <taxon>Ecdysozoa</taxon>
        <taxon>Arthropoda</taxon>
        <taxon>Chelicerata</taxon>
        <taxon>Arachnida</taxon>
        <taxon>Acari</taxon>
        <taxon>Parasitiformes</taxon>
        <taxon>Ixodida</taxon>
        <taxon>Ixodoidea</taxon>
        <taxon>Ixodidae</taxon>
        <taxon>Ixodinae</taxon>
        <taxon>Ixodes</taxon>
    </lineage>
</organism>
<dbReference type="EMBL" id="JABSTQ010008717">
    <property type="protein sequence ID" value="KAG0434153.1"/>
    <property type="molecule type" value="Genomic_DNA"/>
</dbReference>
<accession>A0AC60QM43</accession>
<protein>
    <submittedName>
        <fullName evidence="1">Uncharacterized protein</fullName>
    </submittedName>
</protein>
<proteinExistence type="predicted"/>
<reference evidence="1 2" key="1">
    <citation type="journal article" date="2020" name="Cell">
        <title>Large-Scale Comparative Analyses of Tick Genomes Elucidate Their Genetic Diversity and Vector Capacities.</title>
        <authorList>
            <consortium name="Tick Genome and Microbiome Consortium (TIGMIC)"/>
            <person name="Jia N."/>
            <person name="Wang J."/>
            <person name="Shi W."/>
            <person name="Du L."/>
            <person name="Sun Y."/>
            <person name="Zhan W."/>
            <person name="Jiang J.F."/>
            <person name="Wang Q."/>
            <person name="Zhang B."/>
            <person name="Ji P."/>
            <person name="Bell-Sakyi L."/>
            <person name="Cui X.M."/>
            <person name="Yuan T.T."/>
            <person name="Jiang B.G."/>
            <person name="Yang W.F."/>
            <person name="Lam T.T."/>
            <person name="Chang Q.C."/>
            <person name="Ding S.J."/>
            <person name="Wang X.J."/>
            <person name="Zhu J.G."/>
            <person name="Ruan X.D."/>
            <person name="Zhao L."/>
            <person name="Wei J.T."/>
            <person name="Ye R.Z."/>
            <person name="Que T.C."/>
            <person name="Du C.H."/>
            <person name="Zhou Y.H."/>
            <person name="Cheng J.X."/>
            <person name="Dai P.F."/>
            <person name="Guo W.B."/>
            <person name="Han X.H."/>
            <person name="Huang E.J."/>
            <person name="Li L.F."/>
            <person name="Wei W."/>
            <person name="Gao Y.C."/>
            <person name="Liu J.Z."/>
            <person name="Shao H.Z."/>
            <person name="Wang X."/>
            <person name="Wang C.C."/>
            <person name="Yang T.C."/>
            <person name="Huo Q.B."/>
            <person name="Li W."/>
            <person name="Chen H.Y."/>
            <person name="Chen S.E."/>
            <person name="Zhou L.G."/>
            <person name="Ni X.B."/>
            <person name="Tian J.H."/>
            <person name="Sheng Y."/>
            <person name="Liu T."/>
            <person name="Pan Y.S."/>
            <person name="Xia L.Y."/>
            <person name="Li J."/>
            <person name="Zhao F."/>
            <person name="Cao W.C."/>
        </authorList>
    </citation>
    <scope>NUCLEOTIDE SEQUENCE [LARGE SCALE GENOMIC DNA]</scope>
    <source>
        <strain evidence="1">Iper-2018</strain>
    </source>
</reference>
<dbReference type="Proteomes" id="UP000805193">
    <property type="component" value="Unassembled WGS sequence"/>
</dbReference>
<keyword evidence="2" id="KW-1185">Reference proteome</keyword>
<sequence>MDEASIVDPGGSLRTHEEGLHGYLVRHATPDLTRMSRTDSKPAACTLGDASSHDQAELVLRDPKRLKNRTVCVPGELMKKTLLHCRKCRRIVRHSQEGRFKAEGSFDHLLSGVDGSLRKELSTLGGTTLSNIVRLVMERTVRKEIQLQFSLMGRKGKRSFKGTRLYDVVLESCGQAPAWNPFAQLLAQPFALSSTEPAAESA</sequence>
<comment type="caution">
    <text evidence="1">The sequence shown here is derived from an EMBL/GenBank/DDBJ whole genome shotgun (WGS) entry which is preliminary data.</text>
</comment>